<dbReference type="CDD" id="cd00082">
    <property type="entry name" value="HisKA"/>
    <property type="match status" value="1"/>
</dbReference>
<dbReference type="Pfam" id="PF07494">
    <property type="entry name" value="Reg_prop"/>
    <property type="match status" value="1"/>
</dbReference>
<sequence length="1463" mass="167268">MCLAGVKIAYYPFSYNLKRKFRTFFGLLFVLLCIYKQGGAQNLNYKVGTLANQSNITHNTVSSIYIDSIGVMWFGKMDGLHKYNGYEVEVTELTFNGVTGISNPWVTDIKGVDNHLLIGTRNGLNILNKKNQTYSYVFPSDYSFSYSNHITCIGVNKNNEILVGTGNKFLTIIAEKANAFSVDEIHFEGFRWKESDIQALQIIDVPNGNLIRTSKGIFFLETASRIARKVLLKFDSIEESKKIRTIYLTKSNQLLIGTDNDEYYTSFNETQLAYKKEYDVNPLSDMYPNWPTIKKTNVFLEDSNGLLWVGTEGEGLFVYDKNTFESKTYNREMYFADGLDNDFVKTLYEDKSGMILAGTDSGITTFNPLFNRFQLINRIKNDYREGKILNVHSILQDNYKNLWLGTRGEGIFIIGHGRKSQANIKRAGKSSLDLITAIVQDKKQHIWIGTEKGIYVIEEVSDDINKLIQGFKNKTPNILPDDFIHGILEDEDGNKWISSYSGLYIYTSKNVLRKIGGGFQAITNSNNQNVLKDEDGNKWLTSYSGLYVNTSKNGLSKTDDGFEAIIKTNNYDIHTLLLDSDKRIWYGTSNGMLGYIAPEDYLNKDMSLPSNFNSIEFNLINVIPEYRKFYDNYSIFSITETRDKNIFVGTNLGLCKVDKERNELSPFSNVPPNFNSRNIQSSYIYSLLYDNANNKLWAGTNNGLFSYNFKTKEENNYTVKDGLQSLEFNGGAAYKSKDGNLFFGGSKGINIYNTSHQLGKSDFRPNLVLTKLFVNGKPLSSYGDSEILTSNISYTKEITLDAKKNTIGLEFASLHLPYSYNNFYKCKLLGVDDDWIDLKHKRSINYANLPKGQYTFKLMGTNNDEVWNTPELNFGIEILPAWYETWWMKTVWFLSGLLILSTFIWMLLKNKDNINALKIKDIEQQTLHEIYESKLVFFTNLSHEFRTPLSLIFDPIHSLIKQKSVYNANKELFDIIKNNVDRLRRLIDQILDFRKFEYGKFSLNIIENDIVATLLTISKSFTYHSEIKNIDFKIQLPEKSIKMFYDKDSIEKIVYNILSNAFKASANGGVVKISVKEMGPKDETPNYKKYKFICGEKKYTNFNDHVSIKVDDDGVGITEENLERIFTRFYQTNSVDSGTGIGLYMVKQFTEMHSGSILIKSKRNKGSSLIIILPKNNELYKASEEPTFIKPYVEEDLQAPKVAVKKLTAKETKTHTVVIVEDNDELRTYLELLLNNYYNVFTANNGEAGFELIQEKVPDLVISDIVMPEISGLQLCARVKGNFETSHIPIILLTARAFDNQVVEGINAGADDYIVKPFNKEILVSKINNLIQNREKLRLMFQSAKLLEPSKVTVTSIDEKFLYKLKETVENNIQDQNLTLQSLAEEVNVSRGQLFRKIKALTGLTPNNFIKSIRLKHAVQLLDNKNFRVSEVAFLSGFKEASYFSRCFKEEYGCSPKEYKTKG</sequence>
<keyword evidence="6" id="KW-0804">Transcription</keyword>
<dbReference type="Pfam" id="PF00072">
    <property type="entry name" value="Response_reg"/>
    <property type="match status" value="1"/>
</dbReference>
<dbReference type="OrthoDB" id="1383487at2"/>
<proteinExistence type="predicted"/>
<evidence type="ECO:0000259" key="8">
    <source>
        <dbReference type="PROSITE" id="PS01124"/>
    </source>
</evidence>
<dbReference type="InterPro" id="IPR018060">
    <property type="entry name" value="HTH_AraC"/>
</dbReference>
<dbReference type="SMART" id="SM00388">
    <property type="entry name" value="HisKA"/>
    <property type="match status" value="1"/>
</dbReference>
<dbReference type="Pfam" id="PF12833">
    <property type="entry name" value="HTH_18"/>
    <property type="match status" value="1"/>
</dbReference>
<evidence type="ECO:0000256" key="2">
    <source>
        <dbReference type="ARBA" id="ARBA00012438"/>
    </source>
</evidence>
<accession>A0A2K9PNQ0</accession>
<keyword evidence="12" id="KW-1185">Reference proteome</keyword>
<evidence type="ECO:0000256" key="6">
    <source>
        <dbReference type="ARBA" id="ARBA00023163"/>
    </source>
</evidence>
<dbReference type="Gene3D" id="2.60.40.10">
    <property type="entry name" value="Immunoglobulins"/>
    <property type="match status" value="1"/>
</dbReference>
<name>A0A2K9PNQ0_9FLAO</name>
<dbReference type="GO" id="GO:0000155">
    <property type="term" value="F:phosphorelay sensor kinase activity"/>
    <property type="evidence" value="ECO:0007669"/>
    <property type="project" value="InterPro"/>
</dbReference>
<dbReference type="PRINTS" id="PR00344">
    <property type="entry name" value="BCTRLSENSOR"/>
</dbReference>
<dbReference type="CDD" id="cd00075">
    <property type="entry name" value="HATPase"/>
    <property type="match status" value="1"/>
</dbReference>
<dbReference type="PROSITE" id="PS00041">
    <property type="entry name" value="HTH_ARAC_FAMILY_1"/>
    <property type="match status" value="1"/>
</dbReference>
<dbReference type="Pfam" id="PF07495">
    <property type="entry name" value="Y_Y_Y"/>
    <property type="match status" value="1"/>
</dbReference>
<evidence type="ECO:0000256" key="7">
    <source>
        <dbReference type="PROSITE-ProRule" id="PRU00169"/>
    </source>
</evidence>
<comment type="catalytic activity">
    <reaction evidence="1">
        <text>ATP + protein L-histidine = ADP + protein N-phospho-L-histidine.</text>
        <dbReference type="EC" id="2.7.13.3"/>
    </reaction>
</comment>
<feature type="domain" description="Histidine kinase" evidence="9">
    <location>
        <begin position="940"/>
        <end position="1177"/>
    </location>
</feature>
<dbReference type="InterPro" id="IPR013783">
    <property type="entry name" value="Ig-like_fold"/>
</dbReference>
<dbReference type="PANTHER" id="PTHR43547">
    <property type="entry name" value="TWO-COMPONENT HISTIDINE KINASE"/>
    <property type="match status" value="1"/>
</dbReference>
<feature type="modified residue" description="4-aspartylphosphate" evidence="7">
    <location>
        <position position="1264"/>
    </location>
</feature>
<keyword evidence="3 7" id="KW-0597">Phosphoprotein</keyword>
<dbReference type="EMBL" id="CP025791">
    <property type="protein sequence ID" value="AUP78693.1"/>
    <property type="molecule type" value="Genomic_DNA"/>
</dbReference>
<dbReference type="InterPro" id="IPR018062">
    <property type="entry name" value="HTH_AraC-typ_CS"/>
</dbReference>
<dbReference type="KEGG" id="fek:C1H87_08230"/>
<dbReference type="SUPFAM" id="SSF52172">
    <property type="entry name" value="CheY-like"/>
    <property type="match status" value="1"/>
</dbReference>
<dbReference type="PROSITE" id="PS50109">
    <property type="entry name" value="HIS_KIN"/>
    <property type="match status" value="1"/>
</dbReference>
<evidence type="ECO:0000256" key="3">
    <source>
        <dbReference type="ARBA" id="ARBA00022553"/>
    </source>
</evidence>
<dbReference type="CDD" id="cd17574">
    <property type="entry name" value="REC_OmpR"/>
    <property type="match status" value="1"/>
</dbReference>
<evidence type="ECO:0000256" key="4">
    <source>
        <dbReference type="ARBA" id="ARBA00023015"/>
    </source>
</evidence>
<evidence type="ECO:0000313" key="12">
    <source>
        <dbReference type="Proteomes" id="UP000235826"/>
    </source>
</evidence>
<dbReference type="InterPro" id="IPR036890">
    <property type="entry name" value="HATPase_C_sf"/>
</dbReference>
<dbReference type="InterPro" id="IPR011110">
    <property type="entry name" value="Reg_prop"/>
</dbReference>
<dbReference type="InterPro" id="IPR011123">
    <property type="entry name" value="Y_Y_Y"/>
</dbReference>
<dbReference type="InterPro" id="IPR003594">
    <property type="entry name" value="HATPase_dom"/>
</dbReference>
<dbReference type="EC" id="2.7.13.3" evidence="2"/>
<keyword evidence="4" id="KW-0805">Transcription regulation</keyword>
<dbReference type="InterPro" id="IPR005467">
    <property type="entry name" value="His_kinase_dom"/>
</dbReference>
<dbReference type="PROSITE" id="PS01124">
    <property type="entry name" value="HTH_ARAC_FAMILY_2"/>
    <property type="match status" value="1"/>
</dbReference>
<dbReference type="Gene3D" id="3.30.565.10">
    <property type="entry name" value="Histidine kinase-like ATPase, C-terminal domain"/>
    <property type="match status" value="1"/>
</dbReference>
<dbReference type="SMART" id="SM00387">
    <property type="entry name" value="HATPase_c"/>
    <property type="match status" value="1"/>
</dbReference>
<gene>
    <name evidence="11" type="ORF">C1H87_08230</name>
</gene>
<feature type="domain" description="HTH araC/xylS-type" evidence="8">
    <location>
        <begin position="1363"/>
        <end position="1462"/>
    </location>
</feature>
<dbReference type="Gene3D" id="1.10.10.60">
    <property type="entry name" value="Homeodomain-like"/>
    <property type="match status" value="2"/>
</dbReference>
<dbReference type="SMART" id="SM00448">
    <property type="entry name" value="REC"/>
    <property type="match status" value="1"/>
</dbReference>
<dbReference type="Gene3D" id="2.130.10.10">
    <property type="entry name" value="YVTN repeat-like/Quinoprotein amine dehydrogenase"/>
    <property type="match status" value="3"/>
</dbReference>
<dbReference type="PANTHER" id="PTHR43547:SF2">
    <property type="entry name" value="HYBRID SIGNAL TRANSDUCTION HISTIDINE KINASE C"/>
    <property type="match status" value="1"/>
</dbReference>
<dbReference type="PROSITE" id="PS50110">
    <property type="entry name" value="RESPONSE_REGULATORY"/>
    <property type="match status" value="1"/>
</dbReference>
<evidence type="ECO:0000313" key="11">
    <source>
        <dbReference type="EMBL" id="AUP78693.1"/>
    </source>
</evidence>
<dbReference type="Proteomes" id="UP000235826">
    <property type="component" value="Chromosome"/>
</dbReference>
<dbReference type="SUPFAM" id="SSF47384">
    <property type="entry name" value="Homodimeric domain of signal transducing histidine kinase"/>
    <property type="match status" value="1"/>
</dbReference>
<dbReference type="InterPro" id="IPR036097">
    <property type="entry name" value="HisK_dim/P_sf"/>
</dbReference>
<dbReference type="SUPFAM" id="SSF55874">
    <property type="entry name" value="ATPase domain of HSP90 chaperone/DNA topoisomerase II/histidine kinase"/>
    <property type="match status" value="1"/>
</dbReference>
<dbReference type="SUPFAM" id="SSF46689">
    <property type="entry name" value="Homeodomain-like"/>
    <property type="match status" value="1"/>
</dbReference>
<dbReference type="InterPro" id="IPR011006">
    <property type="entry name" value="CheY-like_superfamily"/>
</dbReference>
<dbReference type="Gene3D" id="3.40.50.2300">
    <property type="match status" value="1"/>
</dbReference>
<dbReference type="InterPro" id="IPR004358">
    <property type="entry name" value="Sig_transdc_His_kin-like_C"/>
</dbReference>
<reference evidence="11 12" key="1">
    <citation type="submission" date="2018-01" db="EMBL/GenBank/DDBJ databases">
        <title>Complete genome sequence of Flavivirga eckloniae ECD14 isolated from seaweed Ecklonia cava.</title>
        <authorList>
            <person name="Lee J.H."/>
            <person name="Baik K.S."/>
            <person name="Seong C.N."/>
        </authorList>
    </citation>
    <scope>NUCLEOTIDE SEQUENCE [LARGE SCALE GENOMIC DNA]</scope>
    <source>
        <strain evidence="11 12">ECD14</strain>
    </source>
</reference>
<feature type="domain" description="Response regulatory" evidence="10">
    <location>
        <begin position="1216"/>
        <end position="1331"/>
    </location>
</feature>
<protein>
    <recommendedName>
        <fullName evidence="2">histidine kinase</fullName>
        <ecNumber evidence="2">2.7.13.3</ecNumber>
    </recommendedName>
</protein>
<evidence type="ECO:0000256" key="5">
    <source>
        <dbReference type="ARBA" id="ARBA00023125"/>
    </source>
</evidence>
<dbReference type="SMART" id="SM00342">
    <property type="entry name" value="HTH_ARAC"/>
    <property type="match status" value="1"/>
</dbReference>
<dbReference type="Pfam" id="PF02518">
    <property type="entry name" value="HATPase_c"/>
    <property type="match status" value="1"/>
</dbReference>
<dbReference type="GO" id="GO:0003700">
    <property type="term" value="F:DNA-binding transcription factor activity"/>
    <property type="evidence" value="ECO:0007669"/>
    <property type="project" value="InterPro"/>
</dbReference>
<organism evidence="11 12">
    <name type="scientific">Flavivirga eckloniae</name>
    <dbReference type="NCBI Taxonomy" id="1803846"/>
    <lineage>
        <taxon>Bacteria</taxon>
        <taxon>Pseudomonadati</taxon>
        <taxon>Bacteroidota</taxon>
        <taxon>Flavobacteriia</taxon>
        <taxon>Flavobacteriales</taxon>
        <taxon>Flavobacteriaceae</taxon>
        <taxon>Flavivirga</taxon>
    </lineage>
</organism>
<evidence type="ECO:0000259" key="10">
    <source>
        <dbReference type="PROSITE" id="PS50110"/>
    </source>
</evidence>
<dbReference type="Pfam" id="PF00512">
    <property type="entry name" value="HisKA"/>
    <property type="match status" value="1"/>
</dbReference>
<dbReference type="RefSeq" id="WP_102755348.1">
    <property type="nucleotide sequence ID" value="NZ_CP025791.1"/>
</dbReference>
<dbReference type="InterPro" id="IPR001789">
    <property type="entry name" value="Sig_transdc_resp-reg_receiver"/>
</dbReference>
<evidence type="ECO:0000259" key="9">
    <source>
        <dbReference type="PROSITE" id="PS50109"/>
    </source>
</evidence>
<dbReference type="InterPro" id="IPR003661">
    <property type="entry name" value="HisK_dim/P_dom"/>
</dbReference>
<evidence type="ECO:0000256" key="1">
    <source>
        <dbReference type="ARBA" id="ARBA00000085"/>
    </source>
</evidence>
<dbReference type="FunFam" id="1.10.287.130:FF:000045">
    <property type="entry name" value="Two-component system sensor histidine kinase/response regulator"/>
    <property type="match status" value="1"/>
</dbReference>
<dbReference type="SUPFAM" id="SSF63829">
    <property type="entry name" value="Calcium-dependent phosphotriesterase"/>
    <property type="match status" value="2"/>
</dbReference>
<dbReference type="GO" id="GO:0043565">
    <property type="term" value="F:sequence-specific DNA binding"/>
    <property type="evidence" value="ECO:0007669"/>
    <property type="project" value="InterPro"/>
</dbReference>
<dbReference type="Gene3D" id="1.10.287.130">
    <property type="match status" value="1"/>
</dbReference>
<keyword evidence="5" id="KW-0238">DNA-binding</keyword>
<dbReference type="InterPro" id="IPR009057">
    <property type="entry name" value="Homeodomain-like_sf"/>
</dbReference>
<dbReference type="InterPro" id="IPR015943">
    <property type="entry name" value="WD40/YVTN_repeat-like_dom_sf"/>
</dbReference>